<protein>
    <submittedName>
        <fullName evidence="5">Amidohydrolase</fullName>
    </submittedName>
</protein>
<feature type="binding site" evidence="3">
    <location>
        <position position="367"/>
    </location>
    <ligand>
        <name>Mn(2+)</name>
        <dbReference type="ChEBI" id="CHEBI:29035"/>
        <label>2</label>
    </ligand>
</feature>
<dbReference type="CDD" id="cd03886">
    <property type="entry name" value="M20_Acy1"/>
    <property type="match status" value="1"/>
</dbReference>
<name>A0A3S1JEJ2_9BACT</name>
<evidence type="ECO:0000259" key="4">
    <source>
        <dbReference type="Pfam" id="PF07687"/>
    </source>
</evidence>
<organism evidence="5 6">
    <name type="scientific">Chitinophaga solisilvae</name>
    <dbReference type="NCBI Taxonomy" id="1233460"/>
    <lineage>
        <taxon>Bacteria</taxon>
        <taxon>Pseudomonadati</taxon>
        <taxon>Bacteroidota</taxon>
        <taxon>Chitinophagia</taxon>
        <taxon>Chitinophagales</taxon>
        <taxon>Chitinophagaceae</taxon>
        <taxon>Chitinophaga</taxon>
    </lineage>
</organism>
<gene>
    <name evidence="5" type="ORF">ECE50_010960</name>
</gene>
<dbReference type="NCBIfam" id="TIGR01891">
    <property type="entry name" value="amidohydrolases"/>
    <property type="match status" value="1"/>
</dbReference>
<dbReference type="OrthoDB" id="9776731at2"/>
<dbReference type="InterPro" id="IPR017439">
    <property type="entry name" value="Amidohydrolase"/>
</dbReference>
<feature type="binding site" evidence="3">
    <location>
        <position position="168"/>
    </location>
    <ligand>
        <name>Mn(2+)</name>
        <dbReference type="ChEBI" id="CHEBI:29035"/>
        <label>2</label>
    </ligand>
</feature>
<dbReference type="Proteomes" id="UP000281028">
    <property type="component" value="Unassembled WGS sequence"/>
</dbReference>
<dbReference type="SUPFAM" id="SSF53187">
    <property type="entry name" value="Zn-dependent exopeptidases"/>
    <property type="match status" value="1"/>
</dbReference>
<comment type="caution">
    <text evidence="5">The sequence shown here is derived from an EMBL/GenBank/DDBJ whole genome shotgun (WGS) entry which is preliminary data.</text>
</comment>
<keyword evidence="6" id="KW-1185">Reference proteome</keyword>
<evidence type="ECO:0000256" key="1">
    <source>
        <dbReference type="ARBA" id="ARBA00006153"/>
    </source>
</evidence>
<evidence type="ECO:0000313" key="6">
    <source>
        <dbReference type="Proteomes" id="UP000281028"/>
    </source>
</evidence>
<feature type="domain" description="Peptidase M20 dimerisation" evidence="4">
    <location>
        <begin position="194"/>
        <end position="283"/>
    </location>
</feature>
<keyword evidence="2" id="KW-0378">Hydrolase</keyword>
<evidence type="ECO:0000313" key="5">
    <source>
        <dbReference type="EMBL" id="NSL87353.1"/>
    </source>
</evidence>
<feature type="binding site" evidence="3">
    <location>
        <position position="105"/>
    </location>
    <ligand>
        <name>Mn(2+)</name>
        <dbReference type="ChEBI" id="CHEBI:29035"/>
        <label>2</label>
    </ligand>
</feature>
<dbReference type="Pfam" id="PF07687">
    <property type="entry name" value="M20_dimer"/>
    <property type="match status" value="1"/>
</dbReference>
<feature type="binding site" evidence="3">
    <location>
        <position position="141"/>
    </location>
    <ligand>
        <name>Mn(2+)</name>
        <dbReference type="ChEBI" id="CHEBI:29035"/>
        <label>2</label>
    </ligand>
</feature>
<evidence type="ECO:0000256" key="3">
    <source>
        <dbReference type="PIRSR" id="PIRSR005962-1"/>
    </source>
</evidence>
<dbReference type="Gene3D" id="3.40.630.10">
    <property type="entry name" value="Zn peptidases"/>
    <property type="match status" value="1"/>
</dbReference>
<evidence type="ECO:0000256" key="2">
    <source>
        <dbReference type="ARBA" id="ARBA00022801"/>
    </source>
</evidence>
<dbReference type="PIRSF" id="PIRSF005962">
    <property type="entry name" value="Pept_M20D_amidohydro"/>
    <property type="match status" value="1"/>
</dbReference>
<dbReference type="PANTHER" id="PTHR11014">
    <property type="entry name" value="PEPTIDASE M20 FAMILY MEMBER"/>
    <property type="match status" value="1"/>
</dbReference>
<dbReference type="SUPFAM" id="SSF55031">
    <property type="entry name" value="Bacterial exopeptidase dimerisation domain"/>
    <property type="match status" value="1"/>
</dbReference>
<keyword evidence="3" id="KW-0464">Manganese</keyword>
<reference evidence="5" key="1">
    <citation type="submission" date="2020-05" db="EMBL/GenBank/DDBJ databases">
        <title>Chitinophaga laudate sp. nov., isolated from a tropical peat swamp.</title>
        <authorList>
            <person name="Goh C.B.S."/>
            <person name="Lee M.S."/>
            <person name="Parimannan S."/>
            <person name="Pasbakhsh P."/>
            <person name="Yule C.M."/>
            <person name="Rajandas H."/>
            <person name="Loke S."/>
            <person name="Croft L."/>
            <person name="Tan J.B.L."/>
        </authorList>
    </citation>
    <scope>NUCLEOTIDE SEQUENCE</scope>
    <source>
        <strain evidence="5">Mgbs1</strain>
    </source>
</reference>
<dbReference type="Gene3D" id="3.30.70.360">
    <property type="match status" value="1"/>
</dbReference>
<dbReference type="InterPro" id="IPR011650">
    <property type="entry name" value="Peptidase_M20_dimer"/>
</dbReference>
<proteinExistence type="inferred from homology"/>
<dbReference type="InterPro" id="IPR002933">
    <property type="entry name" value="Peptidase_M20"/>
</dbReference>
<dbReference type="AlphaFoldDB" id="A0A3S1JEJ2"/>
<accession>A0A3S1JEJ2</accession>
<dbReference type="EMBL" id="RIAR02000001">
    <property type="protein sequence ID" value="NSL87353.1"/>
    <property type="molecule type" value="Genomic_DNA"/>
</dbReference>
<dbReference type="Pfam" id="PF01546">
    <property type="entry name" value="Peptidase_M20"/>
    <property type="match status" value="1"/>
</dbReference>
<keyword evidence="3" id="KW-0479">Metal-binding</keyword>
<dbReference type="InterPro" id="IPR036264">
    <property type="entry name" value="Bact_exopeptidase_dim_dom"/>
</dbReference>
<dbReference type="RefSeq" id="WP_127041273.1">
    <property type="nucleotide sequence ID" value="NZ_JAABOK010000004.1"/>
</dbReference>
<sequence>MLKEKIRQLAGDQLTEAVANRRHLHANPELSYKEYNTAAFIAGKLQALGIPYESMAGTGLVALLRGNKPGPDKVVALRADIDALPIYELNNVPYKSQNDGVMHACGHDVHTSSLLATAAILSRMKDDFSGTVKFIFQPAEELIPGGASIMIKEGVLENPRPHHVLGQHTMPELPAGKVGFRGGRYMASNDEIFITVKGKGGHGAMPQLGIDPVVIACHIVIALQQIVSRRANPLLPSVLSFGRMHANGATNVIPDEVRLEGTFRSLDEKWRREAHEKIKRMAVSVAEGMEAACDIEIHQGYPVLINHDQLTADTRAHAIDFLGAENVADLDIWMAAEDFAYYSQAADACFYRLGVRNEARGITSGLHTATFDADENALETGGGLMAYLALKTLGN</sequence>
<dbReference type="PANTHER" id="PTHR11014:SF63">
    <property type="entry name" value="METALLOPEPTIDASE, PUTATIVE (AFU_ORTHOLOGUE AFUA_6G09600)-RELATED"/>
    <property type="match status" value="1"/>
</dbReference>
<comment type="similarity">
    <text evidence="1">Belongs to the peptidase M20 family.</text>
</comment>
<dbReference type="GO" id="GO:0016787">
    <property type="term" value="F:hydrolase activity"/>
    <property type="evidence" value="ECO:0007669"/>
    <property type="project" value="UniProtKB-KW"/>
</dbReference>
<dbReference type="FunFam" id="3.30.70.360:FF:000014">
    <property type="entry name" value="N-acyl-L-amino acid amidohydrolase"/>
    <property type="match status" value="1"/>
</dbReference>
<comment type="cofactor">
    <cofactor evidence="3">
        <name>Mn(2+)</name>
        <dbReference type="ChEBI" id="CHEBI:29035"/>
    </cofactor>
    <text evidence="3">The Mn(2+) ion enhances activity.</text>
</comment>
<dbReference type="GO" id="GO:0046872">
    <property type="term" value="F:metal ion binding"/>
    <property type="evidence" value="ECO:0007669"/>
    <property type="project" value="UniProtKB-KW"/>
</dbReference>
<feature type="binding site" evidence="3">
    <location>
        <position position="107"/>
    </location>
    <ligand>
        <name>Mn(2+)</name>
        <dbReference type="ChEBI" id="CHEBI:29035"/>
        <label>2</label>
    </ligand>
</feature>